<accession>A0ABY8Y089</accession>
<evidence type="ECO:0000313" key="3">
    <source>
        <dbReference type="Proteomes" id="UP001227101"/>
    </source>
</evidence>
<feature type="domain" description="Effector-associated" evidence="1">
    <location>
        <begin position="202"/>
        <end position="282"/>
    </location>
</feature>
<organism evidence="2 3">
    <name type="scientific">Amycolatopsis nalaikhensis</name>
    <dbReference type="NCBI Taxonomy" id="715472"/>
    <lineage>
        <taxon>Bacteria</taxon>
        <taxon>Bacillati</taxon>
        <taxon>Actinomycetota</taxon>
        <taxon>Actinomycetes</taxon>
        <taxon>Pseudonocardiales</taxon>
        <taxon>Pseudonocardiaceae</taxon>
        <taxon>Amycolatopsis</taxon>
    </lineage>
</organism>
<sequence>MDSTAHHWTLMALGAAGPGRATVHRFVHEVLGNSVRAWLADAGVHRDCMVQDDTGDGTVVRFSAEVAKARLVAQLPGRVLSELCRYNAAYAEEARVRLQVAFHVGEAGDATTHAFGLLGAPEAKNALEQPGALLSLIVSEAFYRAAELADREFDGFRYHRISLSVKQTKTEAWLRLFGAVADRLAPHPLPPLAGGPEFPALVEALLAVPCVRGAEGRRLLLELFSRREIADVVPYHAEDRLHVIALARTCRRFDGGLADLLDAIKLLDPESPAVTALAALIDGR</sequence>
<dbReference type="Pfam" id="PF19956">
    <property type="entry name" value="EAD2"/>
    <property type="match status" value="1"/>
</dbReference>
<dbReference type="Proteomes" id="UP001227101">
    <property type="component" value="Chromosome"/>
</dbReference>
<evidence type="ECO:0000313" key="2">
    <source>
        <dbReference type="EMBL" id="WIV61289.1"/>
    </source>
</evidence>
<reference evidence="2 3" key="1">
    <citation type="submission" date="2023-06" db="EMBL/GenBank/DDBJ databases">
        <authorList>
            <person name="Oyuntsetseg B."/>
            <person name="Kim S.B."/>
        </authorList>
    </citation>
    <scope>NUCLEOTIDE SEQUENCE [LARGE SCALE GENOMIC DNA]</scope>
    <source>
        <strain evidence="2 3">2-2</strain>
    </source>
</reference>
<evidence type="ECO:0000259" key="1">
    <source>
        <dbReference type="Pfam" id="PF19956"/>
    </source>
</evidence>
<dbReference type="InterPro" id="IPR045431">
    <property type="entry name" value="EAD2"/>
</dbReference>
<name>A0ABY8Y089_9PSEU</name>
<keyword evidence="3" id="KW-1185">Reference proteome</keyword>
<dbReference type="RefSeq" id="WP_285458906.1">
    <property type="nucleotide sequence ID" value="NZ_CP127173.1"/>
</dbReference>
<proteinExistence type="predicted"/>
<protein>
    <recommendedName>
        <fullName evidence="1">Effector-associated domain-containing protein</fullName>
    </recommendedName>
</protein>
<gene>
    <name evidence="2" type="ORF">QP939_23135</name>
</gene>
<dbReference type="EMBL" id="CP127173">
    <property type="protein sequence ID" value="WIV61289.1"/>
    <property type="molecule type" value="Genomic_DNA"/>
</dbReference>